<evidence type="ECO:0000313" key="3">
    <source>
        <dbReference type="EMBL" id="VFT81565.1"/>
    </source>
</evidence>
<reference evidence="3 4" key="1">
    <citation type="submission" date="2019-03" db="EMBL/GenBank/DDBJ databases">
        <authorList>
            <person name="Gaulin E."/>
            <person name="Dumas B."/>
        </authorList>
    </citation>
    <scope>NUCLEOTIDE SEQUENCE [LARGE SCALE GENOMIC DNA]</scope>
    <source>
        <strain evidence="3">CBS 568.67</strain>
    </source>
</reference>
<dbReference type="EMBL" id="CAADRA010001097">
    <property type="protein sequence ID" value="VFT81565.1"/>
    <property type="molecule type" value="Genomic_DNA"/>
</dbReference>
<name>A0A485KFF7_9STRA</name>
<accession>A0A485KFF7</accession>
<gene>
    <name evidence="3" type="primary">Aste57867_4454</name>
    <name evidence="2" type="ORF">As57867_004442</name>
    <name evidence="3" type="ORF">ASTE57867_4454</name>
</gene>
<feature type="region of interest" description="Disordered" evidence="1">
    <location>
        <begin position="85"/>
        <end position="106"/>
    </location>
</feature>
<proteinExistence type="predicted"/>
<dbReference type="AlphaFoldDB" id="A0A485KFF7"/>
<protein>
    <submittedName>
        <fullName evidence="3">Aste57867_4454 protein</fullName>
    </submittedName>
</protein>
<dbReference type="EMBL" id="VJMH01001097">
    <property type="protein sequence ID" value="KAF0713215.1"/>
    <property type="molecule type" value="Genomic_DNA"/>
</dbReference>
<organism evidence="3 4">
    <name type="scientific">Aphanomyces stellatus</name>
    <dbReference type="NCBI Taxonomy" id="120398"/>
    <lineage>
        <taxon>Eukaryota</taxon>
        <taxon>Sar</taxon>
        <taxon>Stramenopiles</taxon>
        <taxon>Oomycota</taxon>
        <taxon>Saprolegniomycetes</taxon>
        <taxon>Saprolegniales</taxon>
        <taxon>Verrucalvaceae</taxon>
        <taxon>Aphanomyces</taxon>
    </lineage>
</organism>
<reference evidence="2" key="2">
    <citation type="submission" date="2019-06" db="EMBL/GenBank/DDBJ databases">
        <title>Genomics analysis of Aphanomyces spp. identifies a new class of oomycete effector associated with host adaptation.</title>
        <authorList>
            <person name="Gaulin E."/>
        </authorList>
    </citation>
    <scope>NUCLEOTIDE SEQUENCE</scope>
    <source>
        <strain evidence="2">CBS 578.67</strain>
    </source>
</reference>
<evidence type="ECO:0000256" key="1">
    <source>
        <dbReference type="SAM" id="MobiDB-lite"/>
    </source>
</evidence>
<dbReference type="Proteomes" id="UP000332933">
    <property type="component" value="Unassembled WGS sequence"/>
</dbReference>
<sequence length="157" mass="17103">METSSMATASDESTDLAQVQTLSLFQGGETNTSIENAAAHATQTVGQAHVNLELAQTMDLSEANPRHNFVDKSNCDVVSSLEPKKDVRPQYRRPAPVESKAPPLHPLEAPRTTALSAADWCINTPNALQCSAPARRIKWSHCANPPRTALWTLYDHS</sequence>
<evidence type="ECO:0000313" key="2">
    <source>
        <dbReference type="EMBL" id="KAF0713215.1"/>
    </source>
</evidence>
<keyword evidence="4" id="KW-1185">Reference proteome</keyword>
<evidence type="ECO:0000313" key="4">
    <source>
        <dbReference type="Proteomes" id="UP000332933"/>
    </source>
</evidence>